<comment type="catalytic activity">
    <reaction evidence="1">
        <text>ATP + protein L-histidine = ADP + protein N-phospho-L-histidine.</text>
        <dbReference type="EC" id="2.7.13.3"/>
    </reaction>
</comment>
<feature type="transmembrane region" description="Helical" evidence="4">
    <location>
        <begin position="67"/>
        <end position="87"/>
    </location>
</feature>
<keyword evidence="6" id="KW-0808">Transferase</keyword>
<proteinExistence type="predicted"/>
<evidence type="ECO:0000256" key="4">
    <source>
        <dbReference type="SAM" id="Phobius"/>
    </source>
</evidence>
<dbReference type="Pfam" id="PF00512">
    <property type="entry name" value="HisKA"/>
    <property type="match status" value="1"/>
</dbReference>
<feature type="transmembrane region" description="Helical" evidence="4">
    <location>
        <begin position="36"/>
        <end position="55"/>
    </location>
</feature>
<evidence type="ECO:0000256" key="2">
    <source>
        <dbReference type="ARBA" id="ARBA00012438"/>
    </source>
</evidence>
<dbReference type="InterPro" id="IPR003594">
    <property type="entry name" value="HATPase_dom"/>
</dbReference>
<dbReference type="InterPro" id="IPR004358">
    <property type="entry name" value="Sig_transdc_His_kin-like_C"/>
</dbReference>
<dbReference type="InterPro" id="IPR005467">
    <property type="entry name" value="His_kinase_dom"/>
</dbReference>
<dbReference type="EMBL" id="CP031093">
    <property type="protein sequence ID" value="QCF25111.1"/>
    <property type="molecule type" value="Genomic_DNA"/>
</dbReference>
<dbReference type="SUPFAM" id="SSF55874">
    <property type="entry name" value="ATPase domain of HSP90 chaperone/DNA topoisomerase II/histidine kinase"/>
    <property type="match status" value="1"/>
</dbReference>
<dbReference type="PANTHER" id="PTHR43065">
    <property type="entry name" value="SENSOR HISTIDINE KINASE"/>
    <property type="match status" value="1"/>
</dbReference>
<dbReference type="InterPro" id="IPR036890">
    <property type="entry name" value="HATPase_C_sf"/>
</dbReference>
<dbReference type="PROSITE" id="PS50109">
    <property type="entry name" value="HIS_KIN"/>
    <property type="match status" value="1"/>
</dbReference>
<organism evidence="6 7">
    <name type="scientific">Hydrocarboniclastica marina</name>
    <dbReference type="NCBI Taxonomy" id="2259620"/>
    <lineage>
        <taxon>Bacteria</taxon>
        <taxon>Pseudomonadati</taxon>
        <taxon>Pseudomonadota</taxon>
        <taxon>Gammaproteobacteria</taxon>
        <taxon>Alteromonadales</taxon>
        <taxon>Alteromonadaceae</taxon>
        <taxon>Hydrocarboniclastica</taxon>
    </lineage>
</organism>
<dbReference type="CDD" id="cd00082">
    <property type="entry name" value="HisKA"/>
    <property type="match status" value="1"/>
</dbReference>
<keyword evidence="4" id="KW-1133">Transmembrane helix</keyword>
<evidence type="ECO:0000256" key="3">
    <source>
        <dbReference type="ARBA" id="ARBA00022553"/>
    </source>
</evidence>
<keyword evidence="6" id="KW-0418">Kinase</keyword>
<dbReference type="RefSeq" id="WP_136547014.1">
    <property type="nucleotide sequence ID" value="NZ_CP031093.1"/>
</dbReference>
<dbReference type="Proteomes" id="UP000298049">
    <property type="component" value="Chromosome"/>
</dbReference>
<reference evidence="6 7" key="1">
    <citation type="submission" date="2018-07" db="EMBL/GenBank/DDBJ databases">
        <title>Marsedoiliclastica nanhaica gen. nov. sp. nov., a novel marine hydrocarbonoclastic bacterium isolated from an in-situ enriched hydrocarbon-degrading consortium in deep-sea sediment.</title>
        <authorList>
            <person name="Dong C."/>
            <person name="Ma T."/>
            <person name="Liu R."/>
            <person name="Shao Z."/>
        </authorList>
    </citation>
    <scope>NUCLEOTIDE SEQUENCE [LARGE SCALE GENOMIC DNA]</scope>
    <source>
        <strain evidence="7">soil36-7</strain>
    </source>
</reference>
<dbReference type="AlphaFoldDB" id="A0A4P7XE13"/>
<gene>
    <name evidence="6" type="ORF">soil367_03690</name>
</gene>
<keyword evidence="4" id="KW-0472">Membrane</keyword>
<dbReference type="GO" id="GO:0000155">
    <property type="term" value="F:phosphorelay sensor kinase activity"/>
    <property type="evidence" value="ECO:0007669"/>
    <property type="project" value="InterPro"/>
</dbReference>
<dbReference type="Pfam" id="PF02518">
    <property type="entry name" value="HATPase_c"/>
    <property type="match status" value="1"/>
</dbReference>
<dbReference type="SUPFAM" id="SSF47384">
    <property type="entry name" value="Homodimeric domain of signal transducing histidine kinase"/>
    <property type="match status" value="1"/>
</dbReference>
<dbReference type="EC" id="2.7.13.3" evidence="2"/>
<dbReference type="SMART" id="SM00387">
    <property type="entry name" value="HATPase_c"/>
    <property type="match status" value="1"/>
</dbReference>
<dbReference type="Gene3D" id="1.10.287.130">
    <property type="match status" value="1"/>
</dbReference>
<dbReference type="CDD" id="cd00075">
    <property type="entry name" value="HATPase"/>
    <property type="match status" value="1"/>
</dbReference>
<feature type="transmembrane region" description="Helical" evidence="4">
    <location>
        <begin position="140"/>
        <end position="164"/>
    </location>
</feature>
<dbReference type="PRINTS" id="PR00344">
    <property type="entry name" value="BCTRLSENSOR"/>
</dbReference>
<keyword evidence="7" id="KW-1185">Reference proteome</keyword>
<sequence>METKAHQPEPAPTVEIAPGQIQRHQKTRLFRVYNHYRLAISLVLVMLLIVDLEALQPQYRFPAFYQALVLGYFGLNAFIGFMLLAGFQPHSRHTTVSVLVDLLVLHGMLFFSSGITSALANLIIISVAAGNILNPTRLGFFFAALAAIGSLALAGWDAMVIGGGNTGDDIVRAGFLGILYFGVAFVLQNITRRLIFSEALASERAESIAALERLNHQIIQRMRTGIIVADPQGEVKLANEAAGELLLGERRASRDLERLPTPLQERLERWFAQPSHRTEPFQVDIASPMLQANFTRLEQESDDRLLIFLDDTSKITQQAQQLKLASLGRLTAGIAHEVRNPLGAISHAAQLLAESDALNGPDRKMLDIIQRHAARVNTIIENVLELSRRRQPDARVHDLYLWTLERVTHYQNDCDQHSDISLEPGSHRPQARFDSSQMEQVLTNLIDNGLRYSEQETGARALDMSIGMAEDGERAYLDIRDRGPGISESQRASIFEPFYTTERTGTGLGLYLARELCEANQAQLALIDAGPGGCFRITFAHPQRQSLNASL</sequence>
<keyword evidence="4" id="KW-0812">Transmembrane</keyword>
<dbReference type="PANTHER" id="PTHR43065:SF52">
    <property type="entry name" value="SENSOR PROTEIN KINASE PILS"/>
    <property type="match status" value="1"/>
</dbReference>
<evidence type="ECO:0000256" key="1">
    <source>
        <dbReference type="ARBA" id="ARBA00000085"/>
    </source>
</evidence>
<dbReference type="InterPro" id="IPR036097">
    <property type="entry name" value="HisK_dim/P_sf"/>
</dbReference>
<dbReference type="KEGG" id="hmi:soil367_03690"/>
<evidence type="ECO:0000313" key="6">
    <source>
        <dbReference type="EMBL" id="QCF25111.1"/>
    </source>
</evidence>
<dbReference type="Pfam" id="PF25323">
    <property type="entry name" value="6TM_PilS"/>
    <property type="match status" value="1"/>
</dbReference>
<dbReference type="Gene3D" id="3.30.565.10">
    <property type="entry name" value="Histidine kinase-like ATPase, C-terminal domain"/>
    <property type="match status" value="1"/>
</dbReference>
<evidence type="ECO:0000313" key="7">
    <source>
        <dbReference type="Proteomes" id="UP000298049"/>
    </source>
</evidence>
<name>A0A4P7XE13_9ALTE</name>
<evidence type="ECO:0000259" key="5">
    <source>
        <dbReference type="PROSITE" id="PS50109"/>
    </source>
</evidence>
<accession>A0A4P7XE13</accession>
<dbReference type="Gene3D" id="3.30.450.20">
    <property type="entry name" value="PAS domain"/>
    <property type="match status" value="1"/>
</dbReference>
<protein>
    <recommendedName>
        <fullName evidence="2">histidine kinase</fullName>
        <ecNumber evidence="2">2.7.13.3</ecNumber>
    </recommendedName>
</protein>
<keyword evidence="3" id="KW-0597">Phosphoprotein</keyword>
<feature type="transmembrane region" description="Helical" evidence="4">
    <location>
        <begin position="170"/>
        <end position="187"/>
    </location>
</feature>
<dbReference type="InterPro" id="IPR003661">
    <property type="entry name" value="HisK_dim/P_dom"/>
</dbReference>
<feature type="transmembrane region" description="Helical" evidence="4">
    <location>
        <begin position="107"/>
        <end position="133"/>
    </location>
</feature>
<dbReference type="OrthoDB" id="2521613at2"/>
<dbReference type="SMART" id="SM00388">
    <property type="entry name" value="HisKA"/>
    <property type="match status" value="1"/>
</dbReference>
<feature type="domain" description="Histidine kinase" evidence="5">
    <location>
        <begin position="333"/>
        <end position="543"/>
    </location>
</feature>